<dbReference type="Proteomes" id="UP000186922">
    <property type="component" value="Unassembled WGS sequence"/>
</dbReference>
<sequence length="121" mass="13517">MFPARGSFGTPDFFAPSTTTVGSSVTVPKEYSWKNGRGLLTFLPGSSDGRGFTVSLHLRMRSLLLTHLIPVPAGYSDPERRKIQCCGKTEESIHGKENDRWSKEKNQNNLSLRVWRSGLFS</sequence>
<organism evidence="1 2">
    <name type="scientific">Ramazzottius varieornatus</name>
    <name type="common">Water bear</name>
    <name type="synonym">Tardigrade</name>
    <dbReference type="NCBI Taxonomy" id="947166"/>
    <lineage>
        <taxon>Eukaryota</taxon>
        <taxon>Metazoa</taxon>
        <taxon>Ecdysozoa</taxon>
        <taxon>Tardigrada</taxon>
        <taxon>Eutardigrada</taxon>
        <taxon>Parachela</taxon>
        <taxon>Hypsibioidea</taxon>
        <taxon>Ramazzottiidae</taxon>
        <taxon>Ramazzottius</taxon>
    </lineage>
</organism>
<keyword evidence="2" id="KW-1185">Reference proteome</keyword>
<accession>A0A1D1VY23</accession>
<dbReference type="EMBL" id="BDGG01000013">
    <property type="protein sequence ID" value="GAV06310.1"/>
    <property type="molecule type" value="Genomic_DNA"/>
</dbReference>
<reference evidence="1 2" key="1">
    <citation type="journal article" date="2016" name="Nat. Commun.">
        <title>Extremotolerant tardigrade genome and improved radiotolerance of human cultured cells by tardigrade-unique protein.</title>
        <authorList>
            <person name="Hashimoto T."/>
            <person name="Horikawa D.D."/>
            <person name="Saito Y."/>
            <person name="Kuwahara H."/>
            <person name="Kozuka-Hata H."/>
            <person name="Shin-I T."/>
            <person name="Minakuchi Y."/>
            <person name="Ohishi K."/>
            <person name="Motoyama A."/>
            <person name="Aizu T."/>
            <person name="Enomoto A."/>
            <person name="Kondo K."/>
            <person name="Tanaka S."/>
            <person name="Hara Y."/>
            <person name="Koshikawa S."/>
            <person name="Sagara H."/>
            <person name="Miura T."/>
            <person name="Yokobori S."/>
            <person name="Miyagawa K."/>
            <person name="Suzuki Y."/>
            <person name="Kubo T."/>
            <person name="Oyama M."/>
            <person name="Kohara Y."/>
            <person name="Fujiyama A."/>
            <person name="Arakawa K."/>
            <person name="Katayama T."/>
            <person name="Toyoda A."/>
            <person name="Kunieda T."/>
        </authorList>
    </citation>
    <scope>NUCLEOTIDE SEQUENCE [LARGE SCALE GENOMIC DNA]</scope>
    <source>
        <strain evidence="1 2">YOKOZUNA-1</strain>
    </source>
</reference>
<evidence type="ECO:0000313" key="1">
    <source>
        <dbReference type="EMBL" id="GAV06310.1"/>
    </source>
</evidence>
<gene>
    <name evidence="1" type="primary">RvY_16324-1</name>
    <name evidence="1" type="synonym">RvY_16324.1</name>
    <name evidence="1" type="ORF">RvY_16324</name>
</gene>
<comment type="caution">
    <text evidence="1">The sequence shown here is derived from an EMBL/GenBank/DDBJ whole genome shotgun (WGS) entry which is preliminary data.</text>
</comment>
<evidence type="ECO:0000313" key="2">
    <source>
        <dbReference type="Proteomes" id="UP000186922"/>
    </source>
</evidence>
<protein>
    <submittedName>
        <fullName evidence="1">Uncharacterized protein</fullName>
    </submittedName>
</protein>
<dbReference type="AlphaFoldDB" id="A0A1D1VY23"/>
<proteinExistence type="predicted"/>
<name>A0A1D1VY23_RAMVA</name>